<dbReference type="OMA" id="QDYKYPK"/>
<dbReference type="HOGENOM" id="CLU_1079589_0_0_1"/>
<evidence type="ECO:0000313" key="2">
    <source>
        <dbReference type="EMBL" id="EAS01988.1"/>
    </source>
</evidence>
<feature type="compositionally biased region" description="Polar residues" evidence="1">
    <location>
        <begin position="195"/>
        <end position="206"/>
    </location>
</feature>
<organism evidence="2 3">
    <name type="scientific">Tetrahymena thermophila (strain SB210)</name>
    <dbReference type="NCBI Taxonomy" id="312017"/>
    <lineage>
        <taxon>Eukaryota</taxon>
        <taxon>Sar</taxon>
        <taxon>Alveolata</taxon>
        <taxon>Ciliophora</taxon>
        <taxon>Intramacronucleata</taxon>
        <taxon>Oligohymenophorea</taxon>
        <taxon>Hymenostomatida</taxon>
        <taxon>Tetrahymenina</taxon>
        <taxon>Tetrahymenidae</taxon>
        <taxon>Tetrahymena</taxon>
    </lineage>
</organism>
<reference evidence="3" key="1">
    <citation type="journal article" date="2006" name="PLoS Biol.">
        <title>Macronuclear genome sequence of the ciliate Tetrahymena thermophila, a model eukaryote.</title>
        <authorList>
            <person name="Eisen J.A."/>
            <person name="Coyne R.S."/>
            <person name="Wu M."/>
            <person name="Wu D."/>
            <person name="Thiagarajan M."/>
            <person name="Wortman J.R."/>
            <person name="Badger J.H."/>
            <person name="Ren Q."/>
            <person name="Amedeo P."/>
            <person name="Jones K.M."/>
            <person name="Tallon L.J."/>
            <person name="Delcher A.L."/>
            <person name="Salzberg S.L."/>
            <person name="Silva J.C."/>
            <person name="Haas B.J."/>
            <person name="Majoros W.H."/>
            <person name="Farzad M."/>
            <person name="Carlton J.M."/>
            <person name="Smith R.K. Jr."/>
            <person name="Garg J."/>
            <person name="Pearlman R.E."/>
            <person name="Karrer K.M."/>
            <person name="Sun L."/>
            <person name="Manning G."/>
            <person name="Elde N.C."/>
            <person name="Turkewitz A.P."/>
            <person name="Asai D.J."/>
            <person name="Wilkes D.E."/>
            <person name="Wang Y."/>
            <person name="Cai H."/>
            <person name="Collins K."/>
            <person name="Stewart B.A."/>
            <person name="Lee S.R."/>
            <person name="Wilamowska K."/>
            <person name="Weinberg Z."/>
            <person name="Ruzzo W.L."/>
            <person name="Wloga D."/>
            <person name="Gaertig J."/>
            <person name="Frankel J."/>
            <person name="Tsao C.-C."/>
            <person name="Gorovsky M.A."/>
            <person name="Keeling P.J."/>
            <person name="Waller R.F."/>
            <person name="Patron N.J."/>
            <person name="Cherry J.M."/>
            <person name="Stover N.A."/>
            <person name="Krieger C.J."/>
            <person name="del Toro C."/>
            <person name="Ryder H.F."/>
            <person name="Williamson S.C."/>
            <person name="Barbeau R.A."/>
            <person name="Hamilton E.P."/>
            <person name="Orias E."/>
        </authorList>
    </citation>
    <scope>NUCLEOTIDE SEQUENCE [LARGE SCALE GENOMIC DNA]</scope>
    <source>
        <strain evidence="3">SB210</strain>
    </source>
</reference>
<gene>
    <name evidence="2" type="ORF">TTHERM_00500740</name>
</gene>
<dbReference type="OrthoDB" id="282796at2759"/>
<dbReference type="Proteomes" id="UP000009168">
    <property type="component" value="Unassembled WGS sequence"/>
</dbReference>
<dbReference type="GeneID" id="7825585"/>
<sequence>MHLRQKSVPVTSKTLFYQTDGTGRDSYIKVINGGLLPQDRLHELKPKPVSSVERMEFQKKKYHRTLPPKSENKVVNYYSDGSGRDYYICINNGGRMDTSYHWRNQVDFKFNSSLRQYEKIPHSFQRDLWRDSMQGFRNQKNPRQLSSEKTIATEQMNLTMRLSQPKPNKRGRCQSFQERSQSFKERSQSRDKVESSNLNKIAENQNGNTMDILRNDKEFIRKKLSSTVNNFNAINKSLNKTFNASTHRQIDNNLSFYK</sequence>
<dbReference type="RefSeq" id="XP_001022233.1">
    <property type="nucleotide sequence ID" value="XM_001022233.1"/>
</dbReference>
<proteinExistence type="predicted"/>
<evidence type="ECO:0000313" key="3">
    <source>
        <dbReference type="Proteomes" id="UP000009168"/>
    </source>
</evidence>
<feature type="region of interest" description="Disordered" evidence="1">
    <location>
        <begin position="177"/>
        <end position="206"/>
    </location>
</feature>
<name>I7MGS6_TETTS</name>
<accession>I7MGS6</accession>
<dbReference type="EMBL" id="GG662548">
    <property type="protein sequence ID" value="EAS01988.1"/>
    <property type="molecule type" value="Genomic_DNA"/>
</dbReference>
<keyword evidence="3" id="KW-1185">Reference proteome</keyword>
<dbReference type="KEGG" id="tet:TTHERM_00500740"/>
<dbReference type="eggNOG" id="ENOG502SYP7">
    <property type="taxonomic scope" value="Eukaryota"/>
</dbReference>
<evidence type="ECO:0000256" key="1">
    <source>
        <dbReference type="SAM" id="MobiDB-lite"/>
    </source>
</evidence>
<protein>
    <submittedName>
        <fullName evidence="2">Uncharacterized protein</fullName>
    </submittedName>
</protein>
<dbReference type="InParanoid" id="I7MGS6"/>
<feature type="compositionally biased region" description="Basic and acidic residues" evidence="1">
    <location>
        <begin position="181"/>
        <end position="194"/>
    </location>
</feature>
<dbReference type="AlphaFoldDB" id="I7MGS6"/>